<feature type="compositionally biased region" description="Basic residues" evidence="1">
    <location>
        <begin position="1"/>
        <end position="10"/>
    </location>
</feature>
<reference evidence="2 3" key="1">
    <citation type="submission" date="2020-02" db="EMBL/GenBank/DDBJ databases">
        <title>Draft genome sequence of Haematococcus lacustris strain NIES-144.</title>
        <authorList>
            <person name="Morimoto D."/>
            <person name="Nakagawa S."/>
            <person name="Yoshida T."/>
            <person name="Sawayama S."/>
        </authorList>
    </citation>
    <scope>NUCLEOTIDE SEQUENCE [LARGE SCALE GENOMIC DNA]</scope>
    <source>
        <strain evidence="2 3">NIES-144</strain>
    </source>
</reference>
<keyword evidence="3" id="KW-1185">Reference proteome</keyword>
<feature type="region of interest" description="Disordered" evidence="1">
    <location>
        <begin position="1"/>
        <end position="22"/>
    </location>
</feature>
<evidence type="ECO:0000256" key="1">
    <source>
        <dbReference type="SAM" id="MobiDB-lite"/>
    </source>
</evidence>
<dbReference type="Proteomes" id="UP000485058">
    <property type="component" value="Unassembled WGS sequence"/>
</dbReference>
<feature type="non-terminal residue" evidence="2">
    <location>
        <position position="117"/>
    </location>
</feature>
<protein>
    <submittedName>
        <fullName evidence="2">Uncharacterized protein</fullName>
    </submittedName>
</protein>
<name>A0A6A0AKE1_HAELA</name>
<proteinExistence type="predicted"/>
<feature type="non-terminal residue" evidence="2">
    <location>
        <position position="1"/>
    </location>
</feature>
<accession>A0A6A0AKE1</accession>
<evidence type="ECO:0000313" key="2">
    <source>
        <dbReference type="EMBL" id="GFH33212.1"/>
    </source>
</evidence>
<dbReference type="AlphaFoldDB" id="A0A6A0AKE1"/>
<organism evidence="2 3">
    <name type="scientific">Haematococcus lacustris</name>
    <name type="common">Green alga</name>
    <name type="synonym">Haematococcus pluvialis</name>
    <dbReference type="NCBI Taxonomy" id="44745"/>
    <lineage>
        <taxon>Eukaryota</taxon>
        <taxon>Viridiplantae</taxon>
        <taxon>Chlorophyta</taxon>
        <taxon>core chlorophytes</taxon>
        <taxon>Chlorophyceae</taxon>
        <taxon>CS clade</taxon>
        <taxon>Chlamydomonadales</taxon>
        <taxon>Haematococcaceae</taxon>
        <taxon>Haematococcus</taxon>
    </lineage>
</organism>
<dbReference type="EMBL" id="BLLF01008003">
    <property type="protein sequence ID" value="GFH33212.1"/>
    <property type="molecule type" value="Genomic_DNA"/>
</dbReference>
<evidence type="ECO:0000313" key="3">
    <source>
        <dbReference type="Proteomes" id="UP000485058"/>
    </source>
</evidence>
<sequence length="117" mass="12121">MRGSRPHGRAAARGSKPAPAVCRVSGPQPATCSGASQAILATGIGSLDPARLSHKNIHTLMPVTPEQPRAARIIQKDAETELPVKVMGNKKRGVKAKCAECASTKSAPGGQCTTQQQ</sequence>
<gene>
    <name evidence="2" type="ORF">HaLaN_32548</name>
</gene>
<comment type="caution">
    <text evidence="2">The sequence shown here is derived from an EMBL/GenBank/DDBJ whole genome shotgun (WGS) entry which is preliminary data.</text>
</comment>